<dbReference type="GO" id="GO:0008830">
    <property type="term" value="F:dTDP-4-dehydrorhamnose 3,5-epimerase activity"/>
    <property type="evidence" value="ECO:0007669"/>
    <property type="project" value="UniProtKB-UniRule"/>
</dbReference>
<comment type="subunit">
    <text evidence="7">Homodimer.</text>
</comment>
<name>A0A172TU00_9BACT</name>
<dbReference type="InterPro" id="IPR000888">
    <property type="entry name" value="RmlC-like"/>
</dbReference>
<dbReference type="STRING" id="1492898.SY85_06820"/>
<evidence type="ECO:0000256" key="7">
    <source>
        <dbReference type="RuleBase" id="RU364069"/>
    </source>
</evidence>
<evidence type="ECO:0000313" key="8">
    <source>
        <dbReference type="EMBL" id="ANE50253.1"/>
    </source>
</evidence>
<evidence type="ECO:0000256" key="3">
    <source>
        <dbReference type="ARBA" id="ARBA00012098"/>
    </source>
</evidence>
<dbReference type="GO" id="GO:0000271">
    <property type="term" value="P:polysaccharide biosynthetic process"/>
    <property type="evidence" value="ECO:0007669"/>
    <property type="project" value="TreeGrafter"/>
</dbReference>
<evidence type="ECO:0000313" key="9">
    <source>
        <dbReference type="Proteomes" id="UP000077177"/>
    </source>
</evidence>
<dbReference type="PATRIC" id="fig|1492898.3.peg.1471"/>
<feature type="active site" description="Proton donor" evidence="5">
    <location>
        <position position="131"/>
    </location>
</feature>
<protein>
    <recommendedName>
        <fullName evidence="4 7">dTDP-4-dehydrorhamnose 3,5-epimerase</fullName>
        <ecNumber evidence="3 7">5.1.3.13</ecNumber>
    </recommendedName>
    <alternativeName>
        <fullName evidence="7">Thymidine diphospho-4-keto-rhamnose 3,5-epimerase</fullName>
    </alternativeName>
</protein>
<dbReference type="InterPro" id="IPR014710">
    <property type="entry name" value="RmlC-like_jellyroll"/>
</dbReference>
<comment type="catalytic activity">
    <reaction evidence="1 7">
        <text>dTDP-4-dehydro-6-deoxy-alpha-D-glucose = dTDP-4-dehydro-beta-L-rhamnose</text>
        <dbReference type="Rhea" id="RHEA:16969"/>
        <dbReference type="ChEBI" id="CHEBI:57649"/>
        <dbReference type="ChEBI" id="CHEBI:62830"/>
        <dbReference type="EC" id="5.1.3.13"/>
    </reaction>
</comment>
<evidence type="ECO:0000256" key="1">
    <source>
        <dbReference type="ARBA" id="ARBA00001298"/>
    </source>
</evidence>
<evidence type="ECO:0000256" key="4">
    <source>
        <dbReference type="ARBA" id="ARBA00019595"/>
    </source>
</evidence>
<dbReference type="Gene3D" id="2.60.120.10">
    <property type="entry name" value="Jelly Rolls"/>
    <property type="match status" value="1"/>
</dbReference>
<dbReference type="UniPathway" id="UPA00124"/>
<feature type="site" description="Participates in a stacking interaction with the thymidine ring of dTDP-4-oxo-6-deoxyglucose" evidence="6">
    <location>
        <position position="137"/>
    </location>
</feature>
<evidence type="ECO:0000256" key="2">
    <source>
        <dbReference type="ARBA" id="ARBA00001997"/>
    </source>
</evidence>
<accession>A0A172TU00</accession>
<dbReference type="KEGG" id="fla:SY85_06820"/>
<dbReference type="PANTHER" id="PTHR21047">
    <property type="entry name" value="DTDP-6-DEOXY-D-GLUCOSE-3,5 EPIMERASE"/>
    <property type="match status" value="1"/>
</dbReference>
<dbReference type="RefSeq" id="WP_066402784.1">
    <property type="nucleotide sequence ID" value="NZ_CP011390.1"/>
</dbReference>
<dbReference type="EMBL" id="CP011390">
    <property type="protein sequence ID" value="ANE50253.1"/>
    <property type="molecule type" value="Genomic_DNA"/>
</dbReference>
<dbReference type="PANTHER" id="PTHR21047:SF2">
    <property type="entry name" value="THYMIDINE DIPHOSPHO-4-KETO-RHAMNOSE 3,5-EPIMERASE"/>
    <property type="match status" value="1"/>
</dbReference>
<dbReference type="InterPro" id="IPR011051">
    <property type="entry name" value="RmlC_Cupin_sf"/>
</dbReference>
<feature type="active site" description="Proton acceptor" evidence="5">
    <location>
        <position position="61"/>
    </location>
</feature>
<dbReference type="GO" id="GO:0019305">
    <property type="term" value="P:dTDP-rhamnose biosynthetic process"/>
    <property type="evidence" value="ECO:0007669"/>
    <property type="project" value="UniProtKB-UniRule"/>
</dbReference>
<comment type="function">
    <text evidence="2 7">Catalyzes the epimerization of the C3' and C5'positions of dTDP-6-deoxy-D-xylo-4-hexulose, forming dTDP-6-deoxy-L-lyxo-4-hexulose.</text>
</comment>
<comment type="pathway">
    <text evidence="7">Carbohydrate biosynthesis; dTDP-L-rhamnose biosynthesis.</text>
</comment>
<evidence type="ECO:0000256" key="6">
    <source>
        <dbReference type="PIRSR" id="PIRSR600888-3"/>
    </source>
</evidence>
<organism evidence="8 9">
    <name type="scientific">Flavisolibacter tropicus</name>
    <dbReference type="NCBI Taxonomy" id="1492898"/>
    <lineage>
        <taxon>Bacteria</taxon>
        <taxon>Pseudomonadati</taxon>
        <taxon>Bacteroidota</taxon>
        <taxon>Chitinophagia</taxon>
        <taxon>Chitinophagales</taxon>
        <taxon>Chitinophagaceae</taxon>
        <taxon>Flavisolibacter</taxon>
    </lineage>
</organism>
<proteinExistence type="inferred from homology"/>
<dbReference type="NCBIfam" id="TIGR01221">
    <property type="entry name" value="rmlC"/>
    <property type="match status" value="1"/>
</dbReference>
<evidence type="ECO:0000256" key="5">
    <source>
        <dbReference type="PIRSR" id="PIRSR600888-1"/>
    </source>
</evidence>
<dbReference type="Pfam" id="PF00908">
    <property type="entry name" value="dTDP_sugar_isom"/>
    <property type="match status" value="1"/>
</dbReference>
<keyword evidence="7" id="KW-0413">Isomerase</keyword>
<dbReference type="AlphaFoldDB" id="A0A172TU00"/>
<dbReference type="GO" id="GO:0005829">
    <property type="term" value="C:cytosol"/>
    <property type="evidence" value="ECO:0007669"/>
    <property type="project" value="TreeGrafter"/>
</dbReference>
<reference evidence="8 9" key="2">
    <citation type="journal article" date="2016" name="Int. J. Syst. Evol. Microbiol.">
        <title>Flavisolibacter tropicus sp. nov., isolated from tropical soil.</title>
        <authorList>
            <person name="Lee J.J."/>
            <person name="Kang M.S."/>
            <person name="Kim G.S."/>
            <person name="Lee C.S."/>
            <person name="Lim S."/>
            <person name="Lee J."/>
            <person name="Roh S.H."/>
            <person name="Kang H."/>
            <person name="Ha J.M."/>
            <person name="Bae S."/>
            <person name="Jung H.Y."/>
            <person name="Kim M.K."/>
        </authorList>
    </citation>
    <scope>NUCLEOTIDE SEQUENCE [LARGE SCALE GENOMIC DNA]</scope>
    <source>
        <strain evidence="8 9">LCS9</strain>
    </source>
</reference>
<dbReference type="OrthoDB" id="9800680at2"/>
<sequence length="184" mass="20683">MKFTACDLPGLIVIEPTVFGDSRGYFFEAYNESLFHKNGIDYKFVQDNQSRSSHGVIRGLHFQLNPFAQVKLVRVLEGAILDVAVDIRKGSPTFGKYFSVELTSENKKQLLIPAGFAHGFSVLSETASVLYKCNQFYNKESEGGIRFDDPALNIDWQVDLKQAVVSSKDIELPLLKDCVSNFEF</sequence>
<keyword evidence="9" id="KW-1185">Reference proteome</keyword>
<gene>
    <name evidence="8" type="ORF">SY85_06820</name>
</gene>
<reference evidence="9" key="1">
    <citation type="submission" date="2015-01" db="EMBL/GenBank/DDBJ databases">
        <title>Flavisolibacter sp./LCS9/ whole genome sequencing.</title>
        <authorList>
            <person name="Kim M.K."/>
            <person name="Srinivasan S."/>
            <person name="Lee J.-J."/>
        </authorList>
    </citation>
    <scope>NUCLEOTIDE SEQUENCE [LARGE SCALE GENOMIC DNA]</scope>
    <source>
        <strain evidence="9">LCS9</strain>
    </source>
</reference>
<dbReference type="EC" id="5.1.3.13" evidence="3 7"/>
<comment type="similarity">
    <text evidence="7">Belongs to the dTDP-4-dehydrorhamnose 3,5-epimerase family.</text>
</comment>
<dbReference type="CDD" id="cd00438">
    <property type="entry name" value="cupin_RmlC"/>
    <property type="match status" value="1"/>
</dbReference>
<dbReference type="Proteomes" id="UP000077177">
    <property type="component" value="Chromosome"/>
</dbReference>
<dbReference type="SUPFAM" id="SSF51182">
    <property type="entry name" value="RmlC-like cupins"/>
    <property type="match status" value="1"/>
</dbReference>